<proteinExistence type="predicted"/>
<feature type="region of interest" description="Disordered" evidence="2">
    <location>
        <begin position="389"/>
        <end position="415"/>
    </location>
</feature>
<feature type="compositionally biased region" description="Polar residues" evidence="2">
    <location>
        <begin position="244"/>
        <end position="260"/>
    </location>
</feature>
<dbReference type="Proteomes" id="UP000293195">
    <property type="component" value="Unassembled WGS sequence"/>
</dbReference>
<feature type="transmembrane region" description="Helical" evidence="3">
    <location>
        <begin position="1028"/>
        <end position="1046"/>
    </location>
</feature>
<feature type="region of interest" description="Disordered" evidence="2">
    <location>
        <begin position="140"/>
        <end position="200"/>
    </location>
</feature>
<sequence>MPMAHDRIVGFYEDPVDSFSRPVNTAESWAAYHFEMHARRCAYCHNPYEVHRNHEQLCDVGHGLAQQLARYMYMISNGKIYGTVEEDNKLVRLELHAGYVEVQSLLKGIERSIRHRSRRPFVSMDRFYYVSLQTDLVSPRRSHTVEVEQESTSKQSSQSRDSVIVDWPSTSSRQQDLSKRHPSMKHYDVDTGEEIPPDTSDQFEAQNIQEDSGNGFKELSCIGQDLDSRSTYTANTDDEDESGTQKATQDMPSYGSGQSVSYDHEDNVSVTSSDEGSVFSVPSLASSASEISKGSGYSATQIAIATKEVLSIFRDDGVLQSLYTSAIHGSVGPRKFKNTFRRLLKEFSENLKDEAQDRLDFLAARLVALKARDIADFILERYQSGHAPTLDAADGEGHLPLEYPDQDSSDGDEQDETCVDETIFDDLTNVREFLIQSTAFKLLQINLQRFVFSKKPSLTVSNKQDYKIHSEERITQFHEVLDLLSQPSRLRQTALGDDCIGILQHNHALRQLHTYTLSVLGEGCFVTEYSELLSWSYNVQNKSIQHHLSTQMTTDWTPIVLDIVKYLQNVDTCNSDPKGQTLDRQADTSFFQVLMTEKVNSDCTTVLDLLSGDLALLTLRRPLREAIASAPESTIELSSGNNTSLLNKAKAFFEDYTMAEWDWWPLTPRIPDVATGDHRLQWKFGGVRLYEIVSSLERNIIQFAMRSLPQHPSQCHCRGVNCPGKASDTTSQQIPDSIPRLQIVPRLWSIAATLTKSTASRSSSSSVSSKASQRYTPTSSSAVPTSTNNSQTAGETDTNSLATGNDNSSPQTSGQSATVLPATSPDPSKRVLFAVQGSRWSLEVEQISITTLLNDPMFFRELKTRYRKHRSWIKRLASPFRFRFCRFVKLEKFDTGRVLSQGEDLPDYPGFENDYEYDPRPGTNPMISPKTFAVCLKVCDMNCRWSWLNPWHDCVSLPCRSYRLRCIPKKKSEFDIQSDDAMAVAWGLEAEHAISFAFMAVYHLVPLLAAFGFWIYWLMKFPGDWQNAAVPVLTVLALFAVLWVPFGKHLGTS</sequence>
<dbReference type="EMBL" id="PDXF01000010">
    <property type="protein sequence ID" value="RYO04701.1"/>
    <property type="molecule type" value="Genomic_DNA"/>
</dbReference>
<keyword evidence="3" id="KW-0812">Transmembrane</keyword>
<keyword evidence="1" id="KW-0175">Coiled coil</keyword>
<feature type="transmembrane region" description="Helical" evidence="3">
    <location>
        <begin position="996"/>
        <end position="1016"/>
    </location>
</feature>
<feature type="compositionally biased region" description="Low complexity" evidence="2">
    <location>
        <begin position="150"/>
        <end position="162"/>
    </location>
</feature>
<accession>A0ABY0GFZ3</accession>
<comment type="caution">
    <text evidence="4">The sequence shown here is derived from an EMBL/GenBank/DDBJ whole genome shotgun (WGS) entry which is preliminary data.</text>
</comment>
<name>A0ABY0GFZ3_9PLEO</name>
<feature type="compositionally biased region" description="Polar residues" evidence="2">
    <location>
        <begin position="791"/>
        <end position="818"/>
    </location>
</feature>
<evidence type="ECO:0000313" key="4">
    <source>
        <dbReference type="EMBL" id="RYO04701.1"/>
    </source>
</evidence>
<feature type="coiled-coil region" evidence="1">
    <location>
        <begin position="345"/>
        <end position="372"/>
    </location>
</feature>
<keyword evidence="5" id="KW-1185">Reference proteome</keyword>
<evidence type="ECO:0000313" key="5">
    <source>
        <dbReference type="Proteomes" id="UP000293195"/>
    </source>
</evidence>
<keyword evidence="3" id="KW-0472">Membrane</keyword>
<feature type="compositionally biased region" description="Acidic residues" evidence="2">
    <location>
        <begin position="404"/>
        <end position="415"/>
    </location>
</feature>
<organism evidence="4 5">
    <name type="scientific">Alternaria tenuissima</name>
    <dbReference type="NCBI Taxonomy" id="119927"/>
    <lineage>
        <taxon>Eukaryota</taxon>
        <taxon>Fungi</taxon>
        <taxon>Dikarya</taxon>
        <taxon>Ascomycota</taxon>
        <taxon>Pezizomycotina</taxon>
        <taxon>Dothideomycetes</taxon>
        <taxon>Pleosporomycetidae</taxon>
        <taxon>Pleosporales</taxon>
        <taxon>Pleosporineae</taxon>
        <taxon>Pleosporaceae</taxon>
        <taxon>Alternaria</taxon>
        <taxon>Alternaria sect. Alternaria</taxon>
        <taxon>Alternaria alternata complex</taxon>
    </lineage>
</organism>
<feature type="compositionally biased region" description="Low complexity" evidence="2">
    <location>
        <begin position="759"/>
        <end position="790"/>
    </location>
</feature>
<protein>
    <submittedName>
        <fullName evidence="4">Uncharacterized protein</fullName>
    </submittedName>
</protein>
<reference evidence="5" key="1">
    <citation type="journal article" date="2019" name="bioRxiv">
        <title>Genomics, evolutionary history and diagnostics of the Alternaria alternata species group including apple and Asian pear pathotypes.</title>
        <authorList>
            <person name="Armitage A.D."/>
            <person name="Cockerton H.M."/>
            <person name="Sreenivasaprasad S."/>
            <person name="Woodhall J.W."/>
            <person name="Lane C.R."/>
            <person name="Harrison R.J."/>
            <person name="Clarkson J.P."/>
        </authorList>
    </citation>
    <scope>NUCLEOTIDE SEQUENCE [LARGE SCALE GENOMIC DNA]</scope>
    <source>
        <strain evidence="5">FERA 635</strain>
    </source>
</reference>
<feature type="region of interest" description="Disordered" evidence="2">
    <location>
        <begin position="759"/>
        <end position="824"/>
    </location>
</feature>
<evidence type="ECO:0000256" key="2">
    <source>
        <dbReference type="SAM" id="MobiDB-lite"/>
    </source>
</evidence>
<keyword evidence="3" id="KW-1133">Transmembrane helix</keyword>
<evidence type="ECO:0000256" key="3">
    <source>
        <dbReference type="SAM" id="Phobius"/>
    </source>
</evidence>
<evidence type="ECO:0000256" key="1">
    <source>
        <dbReference type="SAM" id="Coils"/>
    </source>
</evidence>
<feature type="region of interest" description="Disordered" evidence="2">
    <location>
        <begin position="228"/>
        <end position="260"/>
    </location>
</feature>
<gene>
    <name evidence="4" type="ORF">AA0119_g3747</name>
</gene>